<accession>A0A6C0HTF6</accession>
<dbReference type="AlphaFoldDB" id="A0A6C0HTF6"/>
<dbReference type="EMBL" id="MN740009">
    <property type="protein sequence ID" value="QHT83425.1"/>
    <property type="molecule type" value="Genomic_DNA"/>
</dbReference>
<feature type="compositionally biased region" description="Basic and acidic residues" evidence="1">
    <location>
        <begin position="177"/>
        <end position="186"/>
    </location>
</feature>
<feature type="region of interest" description="Disordered" evidence="1">
    <location>
        <begin position="160"/>
        <end position="186"/>
    </location>
</feature>
<name>A0A6C0HTF6_9ZZZZ</name>
<reference evidence="2" key="1">
    <citation type="journal article" date="2020" name="Nature">
        <title>Giant virus diversity and host interactions through global metagenomics.</title>
        <authorList>
            <person name="Schulz F."/>
            <person name="Roux S."/>
            <person name="Paez-Espino D."/>
            <person name="Jungbluth S."/>
            <person name="Walsh D.A."/>
            <person name="Denef V.J."/>
            <person name="McMahon K.D."/>
            <person name="Konstantinidis K.T."/>
            <person name="Eloe-Fadrosh E.A."/>
            <person name="Kyrpides N.C."/>
            <person name="Woyke T."/>
        </authorList>
    </citation>
    <scope>NUCLEOTIDE SEQUENCE</scope>
    <source>
        <strain evidence="2">GVMAG-M-3300023184-167</strain>
    </source>
</reference>
<evidence type="ECO:0000313" key="2">
    <source>
        <dbReference type="EMBL" id="QHT83425.1"/>
    </source>
</evidence>
<protein>
    <recommendedName>
        <fullName evidence="3">Glutaredoxin domain-containing protein</fullName>
    </recommendedName>
</protein>
<evidence type="ECO:0008006" key="3">
    <source>
        <dbReference type="Google" id="ProtNLM"/>
    </source>
</evidence>
<organism evidence="2">
    <name type="scientific">viral metagenome</name>
    <dbReference type="NCBI Taxonomy" id="1070528"/>
    <lineage>
        <taxon>unclassified sequences</taxon>
        <taxon>metagenomes</taxon>
        <taxon>organismal metagenomes</taxon>
    </lineage>
</organism>
<evidence type="ECO:0000256" key="1">
    <source>
        <dbReference type="SAM" id="MobiDB-lite"/>
    </source>
</evidence>
<proteinExistence type="predicted"/>
<sequence length="186" mass="21028">MAEILYYSNFCEHSKKILQILSKTQLKDKFHFICIDKRVVEDNKVFVVLQNGNKIIMPNNITKVPAILNLTTYNVIVGDDIYDYLKPQNQEITKNATSNNMEPFSFAFTGNTGAGVLSDNFSFLDTSSESLMAEGDGGLRQMYSYASANFQNQAVPINTPSDEFGARKNGLTMEQLQKQRDMDIKR</sequence>